<accession>A0AC60PM97</accession>
<reference evidence="1 2" key="1">
    <citation type="journal article" date="2020" name="Cell">
        <title>Large-Scale Comparative Analyses of Tick Genomes Elucidate Their Genetic Diversity and Vector Capacities.</title>
        <authorList>
            <consortium name="Tick Genome and Microbiome Consortium (TIGMIC)"/>
            <person name="Jia N."/>
            <person name="Wang J."/>
            <person name="Shi W."/>
            <person name="Du L."/>
            <person name="Sun Y."/>
            <person name="Zhan W."/>
            <person name="Jiang J.F."/>
            <person name="Wang Q."/>
            <person name="Zhang B."/>
            <person name="Ji P."/>
            <person name="Bell-Sakyi L."/>
            <person name="Cui X.M."/>
            <person name="Yuan T.T."/>
            <person name="Jiang B.G."/>
            <person name="Yang W.F."/>
            <person name="Lam T.T."/>
            <person name="Chang Q.C."/>
            <person name="Ding S.J."/>
            <person name="Wang X.J."/>
            <person name="Zhu J.G."/>
            <person name="Ruan X.D."/>
            <person name="Zhao L."/>
            <person name="Wei J.T."/>
            <person name="Ye R.Z."/>
            <person name="Que T.C."/>
            <person name="Du C.H."/>
            <person name="Zhou Y.H."/>
            <person name="Cheng J.X."/>
            <person name="Dai P.F."/>
            <person name="Guo W.B."/>
            <person name="Han X.H."/>
            <person name="Huang E.J."/>
            <person name="Li L.F."/>
            <person name="Wei W."/>
            <person name="Gao Y.C."/>
            <person name="Liu J.Z."/>
            <person name="Shao H.Z."/>
            <person name="Wang X."/>
            <person name="Wang C.C."/>
            <person name="Yang T.C."/>
            <person name="Huo Q.B."/>
            <person name="Li W."/>
            <person name="Chen H.Y."/>
            <person name="Chen S.E."/>
            <person name="Zhou L.G."/>
            <person name="Ni X.B."/>
            <person name="Tian J.H."/>
            <person name="Sheng Y."/>
            <person name="Liu T."/>
            <person name="Pan Y.S."/>
            <person name="Xia L.Y."/>
            <person name="Li J."/>
            <person name="Zhao F."/>
            <person name="Cao W.C."/>
        </authorList>
    </citation>
    <scope>NUCLEOTIDE SEQUENCE [LARGE SCALE GENOMIC DNA]</scope>
    <source>
        <strain evidence="1">Iper-2018</strain>
    </source>
</reference>
<name>A0AC60PM97_IXOPE</name>
<sequence length="246" mass="26921">TTGHSPTNGSDVTQWTKPLQSTELLPPEWNANQAVYTLRYTQGTERYLLKVLRADGFLLVNVLNIRKEKTASTNFSVDKHVSDDFSDCSRQVPCPGAGKGFSKHKHCPQTVVSTLESIDTAHEASTSSCPSRNVSQEYNPLHIPSRQPGIEWNPLQEPGRLGQRDLNPFYTGPGGGMIMDPRQIPRPHHSDPGVGIPGLPRGAVPPGARFDPFGPPHPNNPGNRHTFAGPSPDHLPPPPDYDDMFS</sequence>
<keyword evidence="2" id="KW-1185">Reference proteome</keyword>
<evidence type="ECO:0000313" key="2">
    <source>
        <dbReference type="Proteomes" id="UP000805193"/>
    </source>
</evidence>
<protein>
    <submittedName>
        <fullName evidence="1">Uncharacterized protein</fullName>
    </submittedName>
</protein>
<proteinExistence type="predicted"/>
<evidence type="ECO:0000313" key="1">
    <source>
        <dbReference type="EMBL" id="KAG0422093.1"/>
    </source>
</evidence>
<dbReference type="EMBL" id="JABSTQ010010273">
    <property type="protein sequence ID" value="KAG0422093.1"/>
    <property type="molecule type" value="Genomic_DNA"/>
</dbReference>
<gene>
    <name evidence="1" type="ORF">HPB47_002066</name>
</gene>
<dbReference type="Proteomes" id="UP000805193">
    <property type="component" value="Unassembled WGS sequence"/>
</dbReference>
<feature type="non-terminal residue" evidence="1">
    <location>
        <position position="1"/>
    </location>
</feature>
<organism evidence="1 2">
    <name type="scientific">Ixodes persulcatus</name>
    <name type="common">Taiga tick</name>
    <dbReference type="NCBI Taxonomy" id="34615"/>
    <lineage>
        <taxon>Eukaryota</taxon>
        <taxon>Metazoa</taxon>
        <taxon>Ecdysozoa</taxon>
        <taxon>Arthropoda</taxon>
        <taxon>Chelicerata</taxon>
        <taxon>Arachnida</taxon>
        <taxon>Acari</taxon>
        <taxon>Parasitiformes</taxon>
        <taxon>Ixodida</taxon>
        <taxon>Ixodoidea</taxon>
        <taxon>Ixodidae</taxon>
        <taxon>Ixodinae</taxon>
        <taxon>Ixodes</taxon>
    </lineage>
</organism>
<comment type="caution">
    <text evidence="1">The sequence shown here is derived from an EMBL/GenBank/DDBJ whole genome shotgun (WGS) entry which is preliminary data.</text>
</comment>